<feature type="domain" description="Aminotransferase class V" evidence="1">
    <location>
        <begin position="22"/>
        <end position="384"/>
    </location>
</feature>
<dbReference type="Proteomes" id="UP001206206">
    <property type="component" value="Unassembled WGS sequence"/>
</dbReference>
<dbReference type="Gene3D" id="3.40.640.10">
    <property type="entry name" value="Type I PLP-dependent aspartate aminotransferase-like (Major domain)"/>
    <property type="match status" value="1"/>
</dbReference>
<evidence type="ECO:0000259" key="1">
    <source>
        <dbReference type="Pfam" id="PF00266"/>
    </source>
</evidence>
<evidence type="ECO:0000313" key="3">
    <source>
        <dbReference type="Proteomes" id="UP001206206"/>
    </source>
</evidence>
<dbReference type="InterPro" id="IPR000192">
    <property type="entry name" value="Aminotrans_V_dom"/>
</dbReference>
<protein>
    <submittedName>
        <fullName evidence="2">Aminotransferase class V-fold PLP-dependent enzyme</fullName>
    </submittedName>
</protein>
<evidence type="ECO:0000313" key="2">
    <source>
        <dbReference type="EMBL" id="MCQ4046136.1"/>
    </source>
</evidence>
<proteinExistence type="predicted"/>
<dbReference type="RefSeq" id="WP_255932297.1">
    <property type="nucleotide sequence ID" value="NZ_JANFNH010000056.1"/>
</dbReference>
<dbReference type="SUPFAM" id="SSF53383">
    <property type="entry name" value="PLP-dependent transferases"/>
    <property type="match status" value="1"/>
</dbReference>
<dbReference type="Pfam" id="PF00266">
    <property type="entry name" value="Aminotran_5"/>
    <property type="match status" value="1"/>
</dbReference>
<dbReference type="PANTHER" id="PTHR43586:SF24">
    <property type="entry name" value="BLR4730 PROTEIN"/>
    <property type="match status" value="1"/>
</dbReference>
<dbReference type="EMBL" id="JANFNH010000056">
    <property type="protein sequence ID" value="MCQ4046136.1"/>
    <property type="molecule type" value="Genomic_DNA"/>
</dbReference>
<name>A0ABT1PL94_9ACTN</name>
<organism evidence="2 3">
    <name type="scientific">Streptantibioticus rubrisoli</name>
    <dbReference type="NCBI Taxonomy" id="1387313"/>
    <lineage>
        <taxon>Bacteria</taxon>
        <taxon>Bacillati</taxon>
        <taxon>Actinomycetota</taxon>
        <taxon>Actinomycetes</taxon>
        <taxon>Kitasatosporales</taxon>
        <taxon>Streptomycetaceae</taxon>
        <taxon>Streptantibioticus</taxon>
    </lineage>
</organism>
<dbReference type="InterPro" id="IPR015424">
    <property type="entry name" value="PyrdxlP-dep_Trfase"/>
</dbReference>
<dbReference type="GO" id="GO:0008483">
    <property type="term" value="F:transaminase activity"/>
    <property type="evidence" value="ECO:0007669"/>
    <property type="project" value="UniProtKB-KW"/>
</dbReference>
<keyword evidence="2" id="KW-0032">Aminotransferase</keyword>
<dbReference type="PANTHER" id="PTHR43586">
    <property type="entry name" value="CYSTEINE DESULFURASE"/>
    <property type="match status" value="1"/>
</dbReference>
<keyword evidence="3" id="KW-1185">Reference proteome</keyword>
<comment type="caution">
    <text evidence="2">The sequence shown here is derived from an EMBL/GenBank/DDBJ whole genome shotgun (WGS) entry which is preliminary data.</text>
</comment>
<accession>A0ABT1PL94</accession>
<dbReference type="Gene3D" id="3.90.1150.10">
    <property type="entry name" value="Aspartate Aminotransferase, domain 1"/>
    <property type="match status" value="1"/>
</dbReference>
<sequence length="391" mass="42954">MVRIDVERVREDTAGCERVAHLNNAGAALPPRPVVDAVVEHLRLEEEIGGYEAAAARAERIEHTYDALARLVGAAREDIAVMENATRAWDLAFYSLPWSAGDRILTARAEYASNAIAFLQTARRHGVQVDVVPDDEHGQLDVDALRRMVDDRVKLIAVTHVPTQGGLVNPAAEIGKVAREAGVVYLLDACQSVGQMPVDVREIGCDLLTAPGRKFLRGPRGTGFLYCSPRVRAQLEPPFLDLHAAEWTSGDSYRVREDARRFESWETFFAGKIGLGVAVDYALDLGLDAIEDRVTLLADALRHRLSALPGVRLHDRGVRQCGIVAFTVDGHDSHRVAEELRGQRINVSVSVAGSARWDFDARGLESVVRASVHYYNTDGEIDRLCAALLRP</sequence>
<dbReference type="InterPro" id="IPR015422">
    <property type="entry name" value="PyrdxlP-dep_Trfase_small"/>
</dbReference>
<dbReference type="InterPro" id="IPR015421">
    <property type="entry name" value="PyrdxlP-dep_Trfase_major"/>
</dbReference>
<gene>
    <name evidence="2" type="ORF">NON19_29855</name>
</gene>
<reference evidence="2 3" key="1">
    <citation type="submission" date="2022-06" db="EMBL/GenBank/DDBJ databases">
        <title>Draft genome sequence of type strain Streptomyces rubrisoli DSM 42083.</title>
        <authorList>
            <person name="Duangmal K."/>
            <person name="Klaysubun C."/>
        </authorList>
    </citation>
    <scope>NUCLEOTIDE SEQUENCE [LARGE SCALE GENOMIC DNA]</scope>
    <source>
        <strain evidence="2 3">DSM 42083</strain>
    </source>
</reference>
<keyword evidence="2" id="KW-0808">Transferase</keyword>